<proteinExistence type="predicted"/>
<organism evidence="2 3">
    <name type="scientific">Pseudomonas putida</name>
    <name type="common">Arthrobacter siderocapsulatus</name>
    <dbReference type="NCBI Taxonomy" id="303"/>
    <lineage>
        <taxon>Bacteria</taxon>
        <taxon>Pseudomonadati</taxon>
        <taxon>Pseudomonadota</taxon>
        <taxon>Gammaproteobacteria</taxon>
        <taxon>Pseudomonadales</taxon>
        <taxon>Pseudomonadaceae</taxon>
        <taxon>Pseudomonas</taxon>
    </lineage>
</organism>
<keyword evidence="1" id="KW-0732">Signal</keyword>
<dbReference type="NCBIfam" id="TIGR03021">
    <property type="entry name" value="pilP_fam"/>
    <property type="match status" value="1"/>
</dbReference>
<dbReference type="AlphaFoldDB" id="A0A3M8R4Z3"/>
<dbReference type="EMBL" id="RJAI01000003">
    <property type="protein sequence ID" value="RNF93777.1"/>
    <property type="molecule type" value="Genomic_DNA"/>
</dbReference>
<dbReference type="Proteomes" id="UP000278162">
    <property type="component" value="Unassembled WGS sequence"/>
</dbReference>
<comment type="caution">
    <text evidence="2">The sequence shown here is derived from an EMBL/GenBank/DDBJ whole genome shotgun (WGS) entry which is preliminary data.</text>
</comment>
<dbReference type="RefSeq" id="WP_023660714.1">
    <property type="nucleotide sequence ID" value="NZ_BKWG01000033.1"/>
</dbReference>
<feature type="signal peptide" evidence="1">
    <location>
        <begin position="1"/>
        <end position="20"/>
    </location>
</feature>
<dbReference type="OrthoDB" id="6997520at2"/>
<feature type="chain" id="PRO_5041076502" evidence="1">
    <location>
        <begin position="21"/>
        <end position="185"/>
    </location>
</feature>
<dbReference type="InterPro" id="IPR022753">
    <property type="entry name" value="T4SS_pilus_biogen_PilP"/>
</dbReference>
<name>A0A3M8R4Z3_PSEPU</name>
<accession>A0A3M8R4Z3</accession>
<sequence>MRNNAVGLLIVAAFATNAFATPSELSGISIGELGKVQSETILLKAKAERAKAEREMKGEPTPSVQPVSTGMSNPFPAPQPMQYLPSESKAAAKSDLPVVKAVTGSARRMQATLLYSSGIEVDALIGRELPGGYRVAQITLDGVTLERKGKRFPLGFSDQAPSVAIQPPALTQPANALPGMFQTKP</sequence>
<evidence type="ECO:0000313" key="2">
    <source>
        <dbReference type="EMBL" id="RNF93777.1"/>
    </source>
</evidence>
<protein>
    <submittedName>
        <fullName evidence="2">Type IV pilus biogenesis protein PilP</fullName>
    </submittedName>
</protein>
<evidence type="ECO:0000313" key="3">
    <source>
        <dbReference type="Proteomes" id="UP000278162"/>
    </source>
</evidence>
<gene>
    <name evidence="2" type="primary">pilP</name>
    <name evidence="2" type="ORF">EFK07_03655</name>
</gene>
<evidence type="ECO:0000256" key="1">
    <source>
        <dbReference type="SAM" id="SignalP"/>
    </source>
</evidence>
<reference evidence="2 3" key="1">
    <citation type="submission" date="2018-10" db="EMBL/GenBank/DDBJ databases">
        <title>An outbreak of IMP-63 producing strain in France.</title>
        <authorList>
            <person name="Bour M."/>
            <person name="Liapis E."/>
            <person name="Plesiat P."/>
        </authorList>
    </citation>
    <scope>NUCLEOTIDE SEQUENCE [LARGE SCALE GENOMIC DNA]</scope>
    <source>
        <strain evidence="2 3">12917</strain>
    </source>
</reference>